<dbReference type="SMART" id="SM00965">
    <property type="entry name" value="STN"/>
    <property type="match status" value="1"/>
</dbReference>
<comment type="similarity">
    <text evidence="10 11">Belongs to the TonB-dependent receptor family.</text>
</comment>
<evidence type="ECO:0000313" key="15">
    <source>
        <dbReference type="EMBL" id="MDH5823906.1"/>
    </source>
</evidence>
<feature type="chain" id="PRO_5045643842" evidence="13">
    <location>
        <begin position="39"/>
        <end position="899"/>
    </location>
</feature>
<dbReference type="InterPro" id="IPR012910">
    <property type="entry name" value="Plug_dom"/>
</dbReference>
<keyword evidence="3 10" id="KW-1134">Transmembrane beta strand</keyword>
<evidence type="ECO:0000256" key="1">
    <source>
        <dbReference type="ARBA" id="ARBA00004571"/>
    </source>
</evidence>
<dbReference type="InterPro" id="IPR037066">
    <property type="entry name" value="Plug_dom_sf"/>
</dbReference>
<feature type="compositionally biased region" description="Polar residues" evidence="12">
    <location>
        <begin position="124"/>
        <end position="139"/>
    </location>
</feature>
<dbReference type="PANTHER" id="PTHR47234:SF3">
    <property type="entry name" value="SECRETIN_TONB SHORT N-TERMINAL DOMAIN-CONTAINING PROTEIN"/>
    <property type="match status" value="1"/>
</dbReference>
<dbReference type="InterPro" id="IPR000531">
    <property type="entry name" value="Beta-barrel_TonB"/>
</dbReference>
<reference evidence="15 16" key="1">
    <citation type="submission" date="2023-04" db="EMBL/GenBank/DDBJ databases">
        <title>Luteimonas endophyticus RD2P54.</title>
        <authorList>
            <person name="Sun J.-Q."/>
        </authorList>
    </citation>
    <scope>NUCLEOTIDE SEQUENCE [LARGE SCALE GENOMIC DNA]</scope>
    <source>
        <strain evidence="15 16">RD2P54</strain>
    </source>
</reference>
<evidence type="ECO:0000256" key="4">
    <source>
        <dbReference type="ARBA" id="ARBA00022496"/>
    </source>
</evidence>
<feature type="signal peptide" evidence="13">
    <location>
        <begin position="1"/>
        <end position="38"/>
    </location>
</feature>
<evidence type="ECO:0000256" key="2">
    <source>
        <dbReference type="ARBA" id="ARBA00022448"/>
    </source>
</evidence>
<evidence type="ECO:0000256" key="6">
    <source>
        <dbReference type="ARBA" id="ARBA00023004"/>
    </source>
</evidence>
<keyword evidence="15" id="KW-0675">Receptor</keyword>
<dbReference type="Gene3D" id="3.55.50.30">
    <property type="match status" value="1"/>
</dbReference>
<dbReference type="RefSeq" id="WP_280575206.1">
    <property type="nucleotide sequence ID" value="NZ_JARXRM010000038.1"/>
</dbReference>
<evidence type="ECO:0000256" key="5">
    <source>
        <dbReference type="ARBA" id="ARBA00022692"/>
    </source>
</evidence>
<evidence type="ECO:0000256" key="9">
    <source>
        <dbReference type="ARBA" id="ARBA00023237"/>
    </source>
</evidence>
<dbReference type="SUPFAM" id="SSF56935">
    <property type="entry name" value="Porins"/>
    <property type="match status" value="1"/>
</dbReference>
<keyword evidence="4" id="KW-0410">Iron transport</keyword>
<comment type="subcellular location">
    <subcellularLocation>
        <location evidence="1 10">Cell outer membrane</location>
        <topology evidence="1 10">Multi-pass membrane protein</topology>
    </subcellularLocation>
</comment>
<evidence type="ECO:0000313" key="16">
    <source>
        <dbReference type="Proteomes" id="UP001156940"/>
    </source>
</evidence>
<feature type="domain" description="Secretin/TonB short N-terminal" evidence="14">
    <location>
        <begin position="66"/>
        <end position="117"/>
    </location>
</feature>
<dbReference type="Pfam" id="PF00593">
    <property type="entry name" value="TonB_dep_Rec_b-barrel"/>
    <property type="match status" value="1"/>
</dbReference>
<keyword evidence="2 10" id="KW-0813">Transport</keyword>
<evidence type="ECO:0000256" key="10">
    <source>
        <dbReference type="PROSITE-ProRule" id="PRU01360"/>
    </source>
</evidence>
<evidence type="ECO:0000256" key="3">
    <source>
        <dbReference type="ARBA" id="ARBA00022452"/>
    </source>
</evidence>
<dbReference type="InterPro" id="IPR011662">
    <property type="entry name" value="Secretin/TonB_short_N"/>
</dbReference>
<feature type="region of interest" description="Disordered" evidence="12">
    <location>
        <begin position="113"/>
        <end position="163"/>
    </location>
</feature>
<dbReference type="InterPro" id="IPR036942">
    <property type="entry name" value="Beta-barrel_TonB_sf"/>
</dbReference>
<dbReference type="PANTHER" id="PTHR47234">
    <property type="match status" value="1"/>
</dbReference>
<evidence type="ECO:0000256" key="11">
    <source>
        <dbReference type="RuleBase" id="RU003357"/>
    </source>
</evidence>
<keyword evidence="9 10" id="KW-0998">Cell outer membrane</keyword>
<proteinExistence type="inferred from homology"/>
<comment type="caution">
    <text evidence="15">The sequence shown here is derived from an EMBL/GenBank/DDBJ whole genome shotgun (WGS) entry which is preliminary data.</text>
</comment>
<keyword evidence="13" id="KW-0732">Signal</keyword>
<protein>
    <submittedName>
        <fullName evidence="15">TonB-dependent receptor</fullName>
    </submittedName>
</protein>
<keyword evidence="7 11" id="KW-0798">TonB box</keyword>
<evidence type="ECO:0000256" key="13">
    <source>
        <dbReference type="SAM" id="SignalP"/>
    </source>
</evidence>
<keyword evidence="4" id="KW-0406">Ion transport</keyword>
<dbReference type="Proteomes" id="UP001156940">
    <property type="component" value="Unassembled WGS sequence"/>
</dbReference>
<keyword evidence="6" id="KW-0408">Iron</keyword>
<accession>A0ABT6JAQ1</accession>
<organism evidence="15 16">
    <name type="scientific">Luteimonas endophytica</name>
    <dbReference type="NCBI Taxonomy" id="3042023"/>
    <lineage>
        <taxon>Bacteria</taxon>
        <taxon>Pseudomonadati</taxon>
        <taxon>Pseudomonadota</taxon>
        <taxon>Gammaproteobacteria</taxon>
        <taxon>Lysobacterales</taxon>
        <taxon>Lysobacteraceae</taxon>
        <taxon>Luteimonas</taxon>
    </lineage>
</organism>
<keyword evidence="16" id="KW-1185">Reference proteome</keyword>
<keyword evidence="5 10" id="KW-0812">Transmembrane</keyword>
<gene>
    <name evidence="15" type="ORF">QFW77_13050</name>
</gene>
<name>A0ABT6JAQ1_9GAMM</name>
<dbReference type="Gene3D" id="2.170.130.10">
    <property type="entry name" value="TonB-dependent receptor, plug domain"/>
    <property type="match status" value="1"/>
</dbReference>
<dbReference type="EMBL" id="JARXRM010000038">
    <property type="protein sequence ID" value="MDH5823906.1"/>
    <property type="molecule type" value="Genomic_DNA"/>
</dbReference>
<evidence type="ECO:0000256" key="8">
    <source>
        <dbReference type="ARBA" id="ARBA00023136"/>
    </source>
</evidence>
<dbReference type="Gene3D" id="2.40.170.20">
    <property type="entry name" value="TonB-dependent receptor, beta-barrel domain"/>
    <property type="match status" value="1"/>
</dbReference>
<evidence type="ECO:0000259" key="14">
    <source>
        <dbReference type="SMART" id="SM00965"/>
    </source>
</evidence>
<dbReference type="Pfam" id="PF07715">
    <property type="entry name" value="Plug"/>
    <property type="match status" value="1"/>
</dbReference>
<evidence type="ECO:0000256" key="7">
    <source>
        <dbReference type="ARBA" id="ARBA00023077"/>
    </source>
</evidence>
<keyword evidence="8 10" id="KW-0472">Membrane</keyword>
<dbReference type="InterPro" id="IPR039426">
    <property type="entry name" value="TonB-dep_rcpt-like"/>
</dbReference>
<evidence type="ECO:0000256" key="12">
    <source>
        <dbReference type="SAM" id="MobiDB-lite"/>
    </source>
</evidence>
<dbReference type="PROSITE" id="PS52016">
    <property type="entry name" value="TONB_DEPENDENT_REC_3"/>
    <property type="match status" value="1"/>
</dbReference>
<sequence length="899" mass="95792">MKQLYVRNTTLFRAIGKALRPGVLALSIGLTASAVALAQQVDVANFDIEEQPMSAALKAFAEQAGMQLLYRQESVSGLTVRPIKGQLDKRQALQQMLGNTDLEVVYSADNAATIRPRGRESAPQEGNTSGEARSTSPAGQSADRMQWPKSEAPSGDRSTRDMDTVTVTGTRIRGGTSPSPVITIGSEHIREEGFGDLGEVIRSVPQNFSGGQNPGVLGATGSGNASNQNVTGGSSLNLRGAGPDATLTLLNGRRRSYGGIYDSVDISAIPLDAVERVEIVADGASAIYGSDAVAGVGNVILRRDFDGVLLRTRYGAATDGGLGTREYSGTAGAVWDGGGLIASAQRVATDPVDVSQRRYTEAMAGPHTLFPGNTLEVGLLSAHHEVGNGTELRVDVLRSAREQVYYQRHPTLWYDNRFKNTTLTLSPTVEVPLPGGWALTTGGAWSKDENHQEIWAVTASSGASTLRRTACNCNEGRMYEVGAEGPLFATAGGEARLAVGVGYRTNRFRNQFYAEGIAYGGDEASRFGYAELSLPLGGAPVAGSQGERLLLTAALRGEDYDNFGSVVTPKAGVVYRPSASWTTKASWGRSFKAPMLSRRFGSSFVYLVPAALAGGVGYPSDATLLITWGANPDLQPERARTATASLAFHPQALPGLEMELTLFDIEYYDRVVAPLAVISQILTNPAFADFIEFSPSAEQQAALLARYVRDIENISGAPYNPDNVAAIAYNHNTNALRQRLRGVDLSGSYRFDLGPGRLTLRGSASLLDSTQQNTPGQEELDLSGTIFHPARLNGRFGGVWAAGGITASVFANYTSGVTDHLAGRKGGSFTTFDATVRYATNDGRGAWDGWEFALSGQNLLDRAPPLYVPWAAAVNDVPFDSTNYSAMGRFLSVSIARHW</sequence>